<dbReference type="EMBL" id="LR796921">
    <property type="protein sequence ID" value="CAB4173723.1"/>
    <property type="molecule type" value="Genomic_DNA"/>
</dbReference>
<evidence type="ECO:0000313" key="1">
    <source>
        <dbReference type="EMBL" id="CAB4173723.1"/>
    </source>
</evidence>
<gene>
    <name evidence="2" type="ORF">UFOVP1138_25</name>
    <name evidence="3" type="ORF">UFOVP1394_22</name>
    <name evidence="1" type="ORF">UFOVP975_6</name>
</gene>
<reference evidence="3" key="1">
    <citation type="submission" date="2020-05" db="EMBL/GenBank/DDBJ databases">
        <authorList>
            <person name="Chiriac C."/>
            <person name="Salcher M."/>
            <person name="Ghai R."/>
            <person name="Kavagutti S V."/>
        </authorList>
    </citation>
    <scope>NUCLEOTIDE SEQUENCE</scope>
</reference>
<accession>A0A6J5S7H2</accession>
<dbReference type="EMBL" id="LR797345">
    <property type="protein sequence ID" value="CAB4204402.1"/>
    <property type="molecule type" value="Genomic_DNA"/>
</dbReference>
<evidence type="ECO:0000313" key="3">
    <source>
        <dbReference type="EMBL" id="CAB4204402.1"/>
    </source>
</evidence>
<organism evidence="3">
    <name type="scientific">uncultured Caudovirales phage</name>
    <dbReference type="NCBI Taxonomy" id="2100421"/>
    <lineage>
        <taxon>Viruses</taxon>
        <taxon>Duplodnaviria</taxon>
        <taxon>Heunggongvirae</taxon>
        <taxon>Uroviricota</taxon>
        <taxon>Caudoviricetes</taxon>
        <taxon>Peduoviridae</taxon>
        <taxon>Maltschvirus</taxon>
        <taxon>Maltschvirus maltsch</taxon>
    </lineage>
</organism>
<name>A0A6J5S7H2_9CAUD</name>
<evidence type="ECO:0000313" key="2">
    <source>
        <dbReference type="EMBL" id="CAB4186219.1"/>
    </source>
</evidence>
<dbReference type="EMBL" id="LR797086">
    <property type="protein sequence ID" value="CAB4186219.1"/>
    <property type="molecule type" value="Genomic_DNA"/>
</dbReference>
<protein>
    <submittedName>
        <fullName evidence="3">Uncharacterized protein</fullName>
    </submittedName>
</protein>
<proteinExistence type="predicted"/>
<sequence length="134" mass="14989">MYYMGLDKNNIPNGWDKEPWGNAIEVEDAVYDLASIHTDWYWDGTDLLAPPITPPPPPYVPTSVTMRQARLQLNVLGLYQAVNNAVSGMGQEAQIEWEYATSVDRGNPLTAAMVQLLGWTESETDDYFTAASQF</sequence>